<dbReference type="PANTHER" id="PTHR23133">
    <property type="entry name" value="IMIDAZOLEGLYCEROL-PHOSPHATE DEHYDRATASE HIS7"/>
    <property type="match status" value="1"/>
</dbReference>
<dbReference type="NCBIfam" id="NF002109">
    <property type="entry name" value="PRK00951.1-5"/>
    <property type="match status" value="1"/>
</dbReference>
<evidence type="ECO:0000313" key="9">
    <source>
        <dbReference type="Proteomes" id="UP000565613"/>
    </source>
</evidence>
<comment type="caution">
    <text evidence="8">The sequence shown here is derived from an EMBL/GenBank/DDBJ whole genome shotgun (WGS) entry which is preliminary data.</text>
</comment>
<evidence type="ECO:0000256" key="6">
    <source>
        <dbReference type="HAMAP-Rule" id="MF_00076"/>
    </source>
</evidence>
<dbReference type="Gene3D" id="3.30.230.40">
    <property type="entry name" value="Imidazole glycerol phosphate dehydratase, domain 1"/>
    <property type="match status" value="2"/>
</dbReference>
<gene>
    <name evidence="6 8" type="primary">hisB</name>
    <name evidence="8" type="ORF">HF885_08080</name>
</gene>
<dbReference type="SUPFAM" id="SSF54211">
    <property type="entry name" value="Ribosomal protein S5 domain 2-like"/>
    <property type="match status" value="2"/>
</dbReference>
<sequence length="195" mass="20729">MARSATVTRKTGETDITVTLDLDGTGACDISTGVGFFDHMLSALGRHSLCDLTCHATGDTWVDDHHTVEDVGIVLGQALAEALGDKSGITRFSDVTVPMDEALVLAAIDVSGRGELYWDVPIAAQKVGTFDTELGHEFFQGFARDAGFTLHVREIAGENAHHILECAFKAVARAVRAAVEIDPRVHGVPSTKGSL</sequence>
<dbReference type="FunFam" id="3.30.230.40:FF:000001">
    <property type="entry name" value="Imidazoleglycerol-phosphate dehydratase HisB"/>
    <property type="match status" value="1"/>
</dbReference>
<evidence type="ECO:0000256" key="7">
    <source>
        <dbReference type="RuleBase" id="RU000599"/>
    </source>
</evidence>
<evidence type="ECO:0000313" key="8">
    <source>
        <dbReference type="EMBL" id="NMF26387.1"/>
    </source>
</evidence>
<dbReference type="Proteomes" id="UP000565613">
    <property type="component" value="Unassembled WGS sequence"/>
</dbReference>
<dbReference type="FunFam" id="3.30.230.40:FF:000003">
    <property type="entry name" value="Imidazoleglycerol-phosphate dehydratase HisB"/>
    <property type="match status" value="1"/>
</dbReference>
<keyword evidence="5 6" id="KW-0456">Lyase</keyword>
<dbReference type="NCBIfam" id="NF002111">
    <property type="entry name" value="PRK00951.2-1"/>
    <property type="match status" value="1"/>
</dbReference>
<dbReference type="PANTHER" id="PTHR23133:SF2">
    <property type="entry name" value="IMIDAZOLEGLYCEROL-PHOSPHATE DEHYDRATASE"/>
    <property type="match status" value="1"/>
</dbReference>
<dbReference type="PROSITE" id="PS00955">
    <property type="entry name" value="IGP_DEHYDRATASE_2"/>
    <property type="match status" value="1"/>
</dbReference>
<comment type="similarity">
    <text evidence="6 7">Belongs to the imidazoleglycerol-phosphate dehydratase family.</text>
</comment>
<dbReference type="EMBL" id="JABAGR010000007">
    <property type="protein sequence ID" value="NMF26387.1"/>
    <property type="molecule type" value="Genomic_DNA"/>
</dbReference>
<dbReference type="NCBIfam" id="NF002114">
    <property type="entry name" value="PRK00951.2-4"/>
    <property type="match status" value="1"/>
</dbReference>
<dbReference type="PROSITE" id="PS00954">
    <property type="entry name" value="IGP_DEHYDRATASE_1"/>
    <property type="match status" value="1"/>
</dbReference>
<keyword evidence="3 6" id="KW-0028">Amino-acid biosynthesis</keyword>
<comment type="subcellular location">
    <subcellularLocation>
        <location evidence="6 7">Cytoplasm</location>
    </subcellularLocation>
</comment>
<evidence type="ECO:0000256" key="1">
    <source>
        <dbReference type="ARBA" id="ARBA00005047"/>
    </source>
</evidence>
<evidence type="ECO:0000256" key="4">
    <source>
        <dbReference type="ARBA" id="ARBA00023102"/>
    </source>
</evidence>
<dbReference type="GO" id="GO:0004424">
    <property type="term" value="F:imidazoleglycerol-phosphate dehydratase activity"/>
    <property type="evidence" value="ECO:0007669"/>
    <property type="project" value="UniProtKB-UniRule"/>
</dbReference>
<dbReference type="RefSeq" id="WP_170104427.1">
    <property type="nucleotide sequence ID" value="NZ_JABAGR010000007.1"/>
</dbReference>
<evidence type="ECO:0000256" key="5">
    <source>
        <dbReference type="ARBA" id="ARBA00023239"/>
    </source>
</evidence>
<protein>
    <recommendedName>
        <fullName evidence="2 6">Imidazoleglycerol-phosphate dehydratase</fullName>
        <shortName evidence="6">IGPD</shortName>
        <ecNumber evidence="6 7">4.2.1.19</ecNumber>
    </recommendedName>
</protein>
<dbReference type="UniPathway" id="UPA00031">
    <property type="reaction ID" value="UER00011"/>
</dbReference>
<dbReference type="EC" id="4.2.1.19" evidence="6 7"/>
<accession>A0A7X9TBF8</accession>
<comment type="pathway">
    <text evidence="1 6 7">Amino-acid biosynthesis; L-histidine biosynthesis; L-histidine from 5-phospho-alpha-D-ribose 1-diphosphate: step 6/9.</text>
</comment>
<dbReference type="Pfam" id="PF00475">
    <property type="entry name" value="IGPD"/>
    <property type="match status" value="1"/>
</dbReference>
<dbReference type="InterPro" id="IPR020568">
    <property type="entry name" value="Ribosomal_Su5_D2-typ_SF"/>
</dbReference>
<proteinExistence type="inferred from homology"/>
<keyword evidence="4 6" id="KW-0368">Histidine biosynthesis</keyword>
<keyword evidence="6" id="KW-0963">Cytoplasm</keyword>
<dbReference type="CDD" id="cd07914">
    <property type="entry name" value="IGPD"/>
    <property type="match status" value="1"/>
</dbReference>
<name>A0A7X9TBF8_9ACTN</name>
<dbReference type="GO" id="GO:0000105">
    <property type="term" value="P:L-histidine biosynthetic process"/>
    <property type="evidence" value="ECO:0007669"/>
    <property type="project" value="UniProtKB-UniRule"/>
</dbReference>
<reference evidence="8 9" key="1">
    <citation type="submission" date="2020-04" db="EMBL/GenBank/DDBJ databases">
        <authorList>
            <person name="Hitch T.C.A."/>
            <person name="Wylensek D."/>
            <person name="Clavel T."/>
        </authorList>
    </citation>
    <scope>NUCLEOTIDE SEQUENCE [LARGE SCALE GENOMIC DNA]</scope>
    <source>
        <strain evidence="8 9">105184</strain>
    </source>
</reference>
<dbReference type="GO" id="GO:0005737">
    <property type="term" value="C:cytoplasm"/>
    <property type="evidence" value="ECO:0007669"/>
    <property type="project" value="UniProtKB-SubCell"/>
</dbReference>
<organism evidence="8 9">
    <name type="scientific">Parafannyhessea umbonata</name>
    <dbReference type="NCBI Taxonomy" id="604330"/>
    <lineage>
        <taxon>Bacteria</taxon>
        <taxon>Bacillati</taxon>
        <taxon>Actinomycetota</taxon>
        <taxon>Coriobacteriia</taxon>
        <taxon>Coriobacteriales</taxon>
        <taxon>Atopobiaceae</taxon>
        <taxon>Parafannyhessea</taxon>
    </lineage>
</organism>
<dbReference type="InterPro" id="IPR020565">
    <property type="entry name" value="ImidazoleglycerP_deHydtase_CS"/>
</dbReference>
<dbReference type="InterPro" id="IPR038494">
    <property type="entry name" value="IGPD_sf"/>
</dbReference>
<evidence type="ECO:0000256" key="2">
    <source>
        <dbReference type="ARBA" id="ARBA00016664"/>
    </source>
</evidence>
<dbReference type="InterPro" id="IPR000807">
    <property type="entry name" value="ImidazoleglycerolP_deHydtase"/>
</dbReference>
<dbReference type="HAMAP" id="MF_00076">
    <property type="entry name" value="HisB"/>
    <property type="match status" value="1"/>
</dbReference>
<comment type="catalytic activity">
    <reaction evidence="6 7">
        <text>D-erythro-1-(imidazol-4-yl)glycerol 3-phosphate = 3-(imidazol-4-yl)-2-oxopropyl phosphate + H2O</text>
        <dbReference type="Rhea" id="RHEA:11040"/>
        <dbReference type="ChEBI" id="CHEBI:15377"/>
        <dbReference type="ChEBI" id="CHEBI:57766"/>
        <dbReference type="ChEBI" id="CHEBI:58278"/>
        <dbReference type="EC" id="4.2.1.19"/>
    </reaction>
</comment>
<dbReference type="AlphaFoldDB" id="A0A7X9TBF8"/>
<evidence type="ECO:0000256" key="3">
    <source>
        <dbReference type="ARBA" id="ARBA00022605"/>
    </source>
</evidence>